<dbReference type="Gene3D" id="1.10.3860.10">
    <property type="entry name" value="Sodium:dicarboxylate symporter"/>
    <property type="match status" value="1"/>
</dbReference>
<evidence type="ECO:0000256" key="6">
    <source>
        <dbReference type="SAM" id="Phobius"/>
    </source>
</evidence>
<name>A0ABW8ZG44_9BURK</name>
<feature type="transmembrane region" description="Helical" evidence="6">
    <location>
        <begin position="368"/>
        <end position="390"/>
    </location>
</feature>
<feature type="transmembrane region" description="Helical" evidence="6">
    <location>
        <begin position="96"/>
        <end position="118"/>
    </location>
</feature>
<evidence type="ECO:0000256" key="5">
    <source>
        <dbReference type="ARBA" id="ARBA00023136"/>
    </source>
</evidence>
<evidence type="ECO:0000313" key="7">
    <source>
        <dbReference type="EMBL" id="MFL9881770.1"/>
    </source>
</evidence>
<dbReference type="PRINTS" id="PR00173">
    <property type="entry name" value="EDTRNSPORT"/>
</dbReference>
<gene>
    <name evidence="7" type="ORF">PQR66_01955</name>
</gene>
<reference evidence="7 8" key="1">
    <citation type="journal article" date="2024" name="Chem. Sci.">
        <title>Discovery of megapolipeptins by genome mining of a Burkholderiales bacteria collection.</title>
        <authorList>
            <person name="Paulo B.S."/>
            <person name="Recchia M.J.J."/>
            <person name="Lee S."/>
            <person name="Fergusson C.H."/>
            <person name="Romanowski S.B."/>
            <person name="Hernandez A."/>
            <person name="Krull N."/>
            <person name="Liu D.Y."/>
            <person name="Cavanagh H."/>
            <person name="Bos A."/>
            <person name="Gray C.A."/>
            <person name="Murphy B.T."/>
            <person name="Linington R.G."/>
            <person name="Eustaquio A.S."/>
        </authorList>
    </citation>
    <scope>NUCLEOTIDE SEQUENCE [LARGE SCALE GENOMIC DNA]</scope>
    <source>
        <strain evidence="7 8">RL16-012-BIC-B</strain>
    </source>
</reference>
<keyword evidence="5 6" id="KW-0472">Membrane</keyword>
<feature type="transmembrane region" description="Helical" evidence="6">
    <location>
        <begin position="28"/>
        <end position="45"/>
    </location>
</feature>
<feature type="transmembrane region" description="Helical" evidence="6">
    <location>
        <begin position="244"/>
        <end position="265"/>
    </location>
</feature>
<dbReference type="RefSeq" id="WP_408325762.1">
    <property type="nucleotide sequence ID" value="NZ_JAQQFH010000001.1"/>
</dbReference>
<feature type="transmembrane region" description="Helical" evidence="6">
    <location>
        <begin position="168"/>
        <end position="185"/>
    </location>
</feature>
<comment type="caution">
    <text evidence="7">The sequence shown here is derived from an EMBL/GenBank/DDBJ whole genome shotgun (WGS) entry which is preliminary data.</text>
</comment>
<evidence type="ECO:0000256" key="2">
    <source>
        <dbReference type="ARBA" id="ARBA00022448"/>
    </source>
</evidence>
<evidence type="ECO:0000256" key="1">
    <source>
        <dbReference type="ARBA" id="ARBA00004141"/>
    </source>
</evidence>
<keyword evidence="4 6" id="KW-1133">Transmembrane helix</keyword>
<dbReference type="EMBL" id="JAQQFN010000001">
    <property type="protein sequence ID" value="MFL9881770.1"/>
    <property type="molecule type" value="Genomic_DNA"/>
</dbReference>
<proteinExistence type="predicted"/>
<sequence>MMGLTNDTASASYVVPHKRTRRAYWRHPNLLIVLAVGCGAMIGWIDPKLGVALRPLADMFIGLIKLVIGPIVFLIITTGIAQVGDMRKVGRIGIKALIYFEILTTIALIFGFIIGNLVRPGDGVTPPAGGVSGEIARYTAGQGVPSFSSFFFKLIPNNLLAPFLHGDLLQILVLAVLFGTALVLSGEKGQPIVEGLERMTTVVFKVTGIVMLFAPLGVLGAIGFTVGEFGITTLLALAKLVLTAYASVVLFVGIVLALVCRIVGLRLMPILRYIRSEILIALATSSSESVLPELAVKLDRLGVSRAVVGLVLPTSYSFNLTGVALTLPISVLFIEQVYGLHLTWLQQASIFGLMLLTSKGAAGVTGAAFVTLAATVAATGVLPLQGLVLLLAVDRFLSEARAVINIVGNVIATIVVGKWEGECDAQKMRSELRLDA</sequence>
<dbReference type="Proteomes" id="UP001629249">
    <property type="component" value="Unassembled WGS sequence"/>
</dbReference>
<comment type="subcellular location">
    <subcellularLocation>
        <location evidence="1">Membrane</location>
        <topology evidence="1">Multi-pass membrane protein</topology>
    </subcellularLocation>
</comment>
<protein>
    <submittedName>
        <fullName evidence="7">Cation:dicarboxylase symporter family transporter</fullName>
    </submittedName>
</protein>
<dbReference type="SUPFAM" id="SSF118215">
    <property type="entry name" value="Proton glutamate symport protein"/>
    <property type="match status" value="1"/>
</dbReference>
<feature type="transmembrane region" description="Helical" evidence="6">
    <location>
        <begin position="402"/>
        <end position="419"/>
    </location>
</feature>
<dbReference type="InterPro" id="IPR001991">
    <property type="entry name" value="Na-dicarboxylate_symporter"/>
</dbReference>
<accession>A0ABW8ZG44</accession>
<keyword evidence="2" id="KW-0813">Transport</keyword>
<evidence type="ECO:0000256" key="4">
    <source>
        <dbReference type="ARBA" id="ARBA00022989"/>
    </source>
</evidence>
<dbReference type="PANTHER" id="PTHR42865:SF1">
    <property type="entry name" value="AEROBIC C4-DICARBOXYLATE TRANSPORT PROTEIN"/>
    <property type="match status" value="1"/>
</dbReference>
<dbReference type="Pfam" id="PF00375">
    <property type="entry name" value="SDF"/>
    <property type="match status" value="1"/>
</dbReference>
<evidence type="ECO:0000313" key="8">
    <source>
        <dbReference type="Proteomes" id="UP001629249"/>
    </source>
</evidence>
<feature type="transmembrane region" description="Helical" evidence="6">
    <location>
        <begin position="60"/>
        <end position="84"/>
    </location>
</feature>
<evidence type="ECO:0000256" key="3">
    <source>
        <dbReference type="ARBA" id="ARBA00022692"/>
    </source>
</evidence>
<feature type="transmembrane region" description="Helical" evidence="6">
    <location>
        <begin position="206"/>
        <end position="224"/>
    </location>
</feature>
<dbReference type="PANTHER" id="PTHR42865">
    <property type="entry name" value="PROTON/GLUTAMATE-ASPARTATE SYMPORTER"/>
    <property type="match status" value="1"/>
</dbReference>
<organism evidence="7 8">
    <name type="scientific">Paraburkholderia agricolaris</name>
    <dbReference type="NCBI Taxonomy" id="2152888"/>
    <lineage>
        <taxon>Bacteria</taxon>
        <taxon>Pseudomonadati</taxon>
        <taxon>Pseudomonadota</taxon>
        <taxon>Betaproteobacteria</taxon>
        <taxon>Burkholderiales</taxon>
        <taxon>Burkholderiaceae</taxon>
        <taxon>Paraburkholderia</taxon>
    </lineage>
</organism>
<keyword evidence="3 6" id="KW-0812">Transmembrane</keyword>
<dbReference type="InterPro" id="IPR036458">
    <property type="entry name" value="Na:dicarbo_symporter_sf"/>
</dbReference>
<keyword evidence="8" id="KW-1185">Reference proteome</keyword>